<name>A0ABN6SZY7_9MOLU</name>
<organism evidence="1 2">
    <name type="scientific">Spiroplasma ixodetis</name>
    <dbReference type="NCBI Taxonomy" id="2141"/>
    <lineage>
        <taxon>Bacteria</taxon>
        <taxon>Bacillati</taxon>
        <taxon>Mycoplasmatota</taxon>
        <taxon>Mollicutes</taxon>
        <taxon>Entomoplasmatales</taxon>
        <taxon>Spiroplasmataceae</taxon>
        <taxon>Spiroplasma</taxon>
    </lineage>
</organism>
<evidence type="ECO:0000313" key="2">
    <source>
        <dbReference type="Proteomes" id="UP001163387"/>
    </source>
</evidence>
<evidence type="ECO:0000313" key="1">
    <source>
        <dbReference type="EMBL" id="BDT03266.1"/>
    </source>
</evidence>
<keyword evidence="2" id="KW-1185">Reference proteome</keyword>
<protein>
    <recommendedName>
        <fullName evidence="3">Spiroplasmavirus-related protein</fullName>
    </recommendedName>
</protein>
<dbReference type="EMBL" id="AP026933">
    <property type="protein sequence ID" value="BDT03266.1"/>
    <property type="molecule type" value="Genomic_DNA"/>
</dbReference>
<accession>A0ABN6SZY7</accession>
<proteinExistence type="predicted"/>
<dbReference type="Proteomes" id="UP001163387">
    <property type="component" value="Chromosome"/>
</dbReference>
<sequence>MFILPFVNHFDWDKHNFNQDELNLQQTEELFKKIDDYLWNACDKSVYKSYRFRKRKLKTKKVY</sequence>
<gene>
    <name evidence="1" type="ORF">SHM_09120</name>
</gene>
<reference evidence="1 2" key="1">
    <citation type="journal article" date="2022" name="Front. Microbiol.">
        <title>Male-killing mechanisms vary between Spiroplasma species.</title>
        <authorList>
            <person name="Arai H."/>
            <person name="Inoue M."/>
            <person name="Kageyama D."/>
        </authorList>
    </citation>
    <scope>NUCLEOTIDE SEQUENCE [LARGE SCALE GENOMIC DNA]</scope>
    <source>
        <strain evidence="2">sHm</strain>
    </source>
</reference>
<evidence type="ECO:0008006" key="3">
    <source>
        <dbReference type="Google" id="ProtNLM"/>
    </source>
</evidence>